<proteinExistence type="predicted"/>
<dbReference type="EMBL" id="JACHXO010000013">
    <property type="protein sequence ID" value="MBB3197376.1"/>
    <property type="molecule type" value="Genomic_DNA"/>
</dbReference>
<evidence type="ECO:0000313" key="1">
    <source>
        <dbReference type="EMBL" id="MBB3197376.1"/>
    </source>
</evidence>
<evidence type="ECO:0008006" key="3">
    <source>
        <dbReference type="Google" id="ProtNLM"/>
    </source>
</evidence>
<evidence type="ECO:0000313" key="2">
    <source>
        <dbReference type="Proteomes" id="UP000574369"/>
    </source>
</evidence>
<reference evidence="1 2" key="1">
    <citation type="submission" date="2020-08" db="EMBL/GenBank/DDBJ databases">
        <title>Genomic Encyclopedia of Type Strains, Phase III (KMG-III): the genomes of soil and plant-associated and newly described type strains.</title>
        <authorList>
            <person name="Whitman W."/>
        </authorList>
    </citation>
    <scope>NUCLEOTIDE SEQUENCE [LARGE SCALE GENOMIC DNA]</scope>
    <source>
        <strain evidence="1 2">CECT 7247</strain>
    </source>
</reference>
<keyword evidence="2" id="KW-1185">Reference proteome</keyword>
<accession>A0ABR6GZ33</accession>
<comment type="caution">
    <text evidence="1">The sequence shown here is derived from an EMBL/GenBank/DDBJ whole genome shotgun (WGS) entry which is preliminary data.</text>
</comment>
<protein>
    <recommendedName>
        <fullName evidence="3">DUF2345 domain-containing protein</fullName>
    </recommendedName>
</protein>
<gene>
    <name evidence="1" type="ORF">FHS28_004803</name>
</gene>
<organism evidence="1 2">
    <name type="scientific">Roseateles terrae</name>
    <dbReference type="NCBI Taxonomy" id="431060"/>
    <lineage>
        <taxon>Bacteria</taxon>
        <taxon>Pseudomonadati</taxon>
        <taxon>Pseudomonadota</taxon>
        <taxon>Betaproteobacteria</taxon>
        <taxon>Burkholderiales</taxon>
        <taxon>Sphaerotilaceae</taxon>
        <taxon>Roseateles</taxon>
    </lineage>
</organism>
<name>A0ABR6GZ33_9BURK</name>
<sequence>MDAQGFVTLKARQDLTATAAEIKSSEGAVTLAAGRDVQLLAGEAR</sequence>
<dbReference type="Proteomes" id="UP000574369">
    <property type="component" value="Unassembled WGS sequence"/>
</dbReference>
<feature type="non-terminal residue" evidence="1">
    <location>
        <position position="45"/>
    </location>
</feature>